<dbReference type="InterPro" id="IPR029061">
    <property type="entry name" value="THDP-binding"/>
</dbReference>
<dbReference type="GO" id="GO:0009099">
    <property type="term" value="P:L-valine biosynthetic process"/>
    <property type="evidence" value="ECO:0007669"/>
    <property type="project" value="TreeGrafter"/>
</dbReference>
<dbReference type="SUPFAM" id="SSF52518">
    <property type="entry name" value="Thiamin diphosphate-binding fold (THDP-binding)"/>
    <property type="match status" value="2"/>
</dbReference>
<keyword evidence="2" id="KW-0786">Thiamine pyrophosphate</keyword>
<accession>A0A9P9AFR1</accession>
<dbReference type="Proteomes" id="UP000770015">
    <property type="component" value="Unassembled WGS sequence"/>
</dbReference>
<dbReference type="Gene3D" id="3.40.50.970">
    <property type="match status" value="2"/>
</dbReference>
<dbReference type="EMBL" id="JAGSXJ010000004">
    <property type="protein sequence ID" value="KAH6692281.1"/>
    <property type="molecule type" value="Genomic_DNA"/>
</dbReference>
<evidence type="ECO:0000259" key="4">
    <source>
        <dbReference type="Pfam" id="PF02776"/>
    </source>
</evidence>
<dbReference type="GO" id="GO:0005739">
    <property type="term" value="C:mitochondrion"/>
    <property type="evidence" value="ECO:0007669"/>
    <property type="project" value="TreeGrafter"/>
</dbReference>
<dbReference type="InterPro" id="IPR012001">
    <property type="entry name" value="Thiamin_PyroP_enz_TPP-bd_dom"/>
</dbReference>
<dbReference type="PANTHER" id="PTHR18968">
    <property type="entry name" value="THIAMINE PYROPHOSPHATE ENZYMES"/>
    <property type="match status" value="1"/>
</dbReference>
<evidence type="ECO:0000313" key="6">
    <source>
        <dbReference type="Proteomes" id="UP000770015"/>
    </source>
</evidence>
<dbReference type="GO" id="GO:0005948">
    <property type="term" value="C:acetolactate synthase complex"/>
    <property type="evidence" value="ECO:0007669"/>
    <property type="project" value="TreeGrafter"/>
</dbReference>
<evidence type="ECO:0000256" key="2">
    <source>
        <dbReference type="ARBA" id="ARBA00023052"/>
    </source>
</evidence>
<dbReference type="OrthoDB" id="2867507at2759"/>
<proteinExistence type="inferred from homology"/>
<protein>
    <submittedName>
        <fullName evidence="5">Acetolactate synthase</fullName>
    </submittedName>
</protein>
<dbReference type="SUPFAM" id="SSF52467">
    <property type="entry name" value="DHS-like NAD/FAD-binding domain"/>
    <property type="match status" value="1"/>
</dbReference>
<evidence type="ECO:0000256" key="1">
    <source>
        <dbReference type="ARBA" id="ARBA00007812"/>
    </source>
</evidence>
<evidence type="ECO:0000259" key="3">
    <source>
        <dbReference type="Pfam" id="PF02775"/>
    </source>
</evidence>
<dbReference type="InterPro" id="IPR045229">
    <property type="entry name" value="TPP_enz"/>
</dbReference>
<dbReference type="Pfam" id="PF02775">
    <property type="entry name" value="TPP_enzyme_C"/>
    <property type="match status" value="1"/>
</dbReference>
<dbReference type="GO" id="GO:0030976">
    <property type="term" value="F:thiamine pyrophosphate binding"/>
    <property type="evidence" value="ECO:0007669"/>
    <property type="project" value="InterPro"/>
</dbReference>
<keyword evidence="6" id="KW-1185">Reference proteome</keyword>
<name>A0A9P9AFR1_9PEZI</name>
<dbReference type="Pfam" id="PF02776">
    <property type="entry name" value="TPP_enzyme_N"/>
    <property type="match status" value="1"/>
</dbReference>
<comment type="similarity">
    <text evidence="1">Belongs to the TPP enzyme family.</text>
</comment>
<dbReference type="GO" id="GO:0050660">
    <property type="term" value="F:flavin adenine dinucleotide binding"/>
    <property type="evidence" value="ECO:0007669"/>
    <property type="project" value="TreeGrafter"/>
</dbReference>
<feature type="domain" description="Thiamine pyrophosphate enzyme TPP-binding" evidence="3">
    <location>
        <begin position="430"/>
        <end position="599"/>
    </location>
</feature>
<organism evidence="5 6">
    <name type="scientific">Plectosphaerella plurivora</name>
    <dbReference type="NCBI Taxonomy" id="936078"/>
    <lineage>
        <taxon>Eukaryota</taxon>
        <taxon>Fungi</taxon>
        <taxon>Dikarya</taxon>
        <taxon>Ascomycota</taxon>
        <taxon>Pezizomycotina</taxon>
        <taxon>Sordariomycetes</taxon>
        <taxon>Hypocreomycetidae</taxon>
        <taxon>Glomerellales</taxon>
        <taxon>Plectosphaerellaceae</taxon>
        <taxon>Plectosphaerella</taxon>
    </lineage>
</organism>
<comment type="caution">
    <text evidence="5">The sequence shown here is derived from an EMBL/GenBank/DDBJ whole genome shotgun (WGS) entry which is preliminary data.</text>
</comment>
<evidence type="ECO:0000313" key="5">
    <source>
        <dbReference type="EMBL" id="KAH6692281.1"/>
    </source>
</evidence>
<dbReference type="PANTHER" id="PTHR18968:SF164">
    <property type="entry name" value="PYRUVATE DECARBOXYLASE"/>
    <property type="match status" value="1"/>
</dbReference>
<dbReference type="NCBIfam" id="NF006203">
    <property type="entry name" value="PRK08327.1"/>
    <property type="match status" value="1"/>
</dbReference>
<reference evidence="5" key="1">
    <citation type="journal article" date="2021" name="Nat. Commun.">
        <title>Genetic determinants of endophytism in the Arabidopsis root mycobiome.</title>
        <authorList>
            <person name="Mesny F."/>
            <person name="Miyauchi S."/>
            <person name="Thiergart T."/>
            <person name="Pickel B."/>
            <person name="Atanasova L."/>
            <person name="Karlsson M."/>
            <person name="Huettel B."/>
            <person name="Barry K.W."/>
            <person name="Haridas S."/>
            <person name="Chen C."/>
            <person name="Bauer D."/>
            <person name="Andreopoulos W."/>
            <person name="Pangilinan J."/>
            <person name="LaButti K."/>
            <person name="Riley R."/>
            <person name="Lipzen A."/>
            <person name="Clum A."/>
            <person name="Drula E."/>
            <person name="Henrissat B."/>
            <person name="Kohler A."/>
            <person name="Grigoriev I.V."/>
            <person name="Martin F.M."/>
            <person name="Hacquard S."/>
        </authorList>
    </citation>
    <scope>NUCLEOTIDE SEQUENCE</scope>
    <source>
        <strain evidence="5">MPI-SDFR-AT-0117</strain>
    </source>
</reference>
<dbReference type="AlphaFoldDB" id="A0A9P9AFR1"/>
<dbReference type="GO" id="GO:0009097">
    <property type="term" value="P:isoleucine biosynthetic process"/>
    <property type="evidence" value="ECO:0007669"/>
    <property type="project" value="TreeGrafter"/>
</dbReference>
<sequence length="604" mass="64817">MTTPQTVSGASAILYALEAAGTTQLFVNLGSDHPAFLAAFASKAHPKLNVVTSPNEMVALSAASGFAQVTGRPAAVLVHVECGTQGLAGAVHNVSKGRIPVLILAGTVPATMEGELPGSRNEYIHWIQDVPDQRAIVRQYMKYEHEIRFPQNAVQIVFRALQFAMSSPQGPTYLIASRETLEAETVHPAAGGSTKTSQTYEKNRALEQTGLSPAAVEYLSEVLCSAERPLIVTSYAGRTVAGFEALTNLAMQLCIAVHENAPIVNSFPTTCPWHQGHQWNGGGQLPALAEADVVLVVDSDVPWIPSQSQPHPDARIFHLDSDPLKASTTLWSLPCERRWMCDSAVALEQIRTHAEASTLFASADTQMVIAARSAWLQRRFDERTERLRIAEMPMLDGTVTVPYFMSRLREATAGLRVLGLNESTTNLGNVADHLRHSSAQTLMGSGGGSLGWYSGAAVGASLGLREEERQDLVVAFVGDGTWLFGAPASAYWMAQKYDCPFLTIVWNNGGWASPKNACARIRPEVIGMLDGGDAGPSSASSLAEAMGVSLSPSPDFGKIAEGAGGAMSWKVDNVKDVDSTIEEAIRAVRQKRKSALIDVRIRSI</sequence>
<dbReference type="Gene3D" id="3.40.50.1220">
    <property type="entry name" value="TPP-binding domain"/>
    <property type="match status" value="1"/>
</dbReference>
<dbReference type="InterPro" id="IPR011766">
    <property type="entry name" value="TPP_enzyme_TPP-bd"/>
</dbReference>
<gene>
    <name evidence="5" type="ORF">F5X68DRAFT_200569</name>
</gene>
<dbReference type="CDD" id="cd07035">
    <property type="entry name" value="TPP_PYR_POX_like"/>
    <property type="match status" value="1"/>
</dbReference>
<dbReference type="GO" id="GO:0003984">
    <property type="term" value="F:acetolactate synthase activity"/>
    <property type="evidence" value="ECO:0007669"/>
    <property type="project" value="TreeGrafter"/>
</dbReference>
<dbReference type="InterPro" id="IPR029035">
    <property type="entry name" value="DHS-like_NAD/FAD-binding_dom"/>
</dbReference>
<feature type="domain" description="Thiamine pyrophosphate enzyme N-terminal TPP-binding" evidence="4">
    <location>
        <begin position="9"/>
        <end position="135"/>
    </location>
</feature>